<dbReference type="PANTHER" id="PTHR33112">
    <property type="entry name" value="DOMAIN PROTEIN, PUTATIVE-RELATED"/>
    <property type="match status" value="1"/>
</dbReference>
<proteinExistence type="predicted"/>
<dbReference type="Pfam" id="PF06985">
    <property type="entry name" value="HET"/>
    <property type="match status" value="1"/>
</dbReference>
<dbReference type="AlphaFoldDB" id="A0A2T3ZIS9"/>
<evidence type="ECO:0000313" key="2">
    <source>
        <dbReference type="EMBL" id="PTB44719.1"/>
    </source>
</evidence>
<keyword evidence="3" id="KW-1185">Reference proteome</keyword>
<accession>A0A2T3ZIS9</accession>
<evidence type="ECO:0000313" key="3">
    <source>
        <dbReference type="Proteomes" id="UP000240493"/>
    </source>
</evidence>
<dbReference type="EMBL" id="KZ679258">
    <property type="protein sequence ID" value="PTB44719.1"/>
    <property type="molecule type" value="Genomic_DNA"/>
</dbReference>
<protein>
    <recommendedName>
        <fullName evidence="1">Heterokaryon incompatibility domain-containing protein</fullName>
    </recommendedName>
</protein>
<feature type="domain" description="Heterokaryon incompatibility" evidence="1">
    <location>
        <begin position="188"/>
        <end position="358"/>
    </location>
</feature>
<dbReference type="Proteomes" id="UP000240493">
    <property type="component" value="Unassembled WGS sequence"/>
</dbReference>
<dbReference type="InterPro" id="IPR010730">
    <property type="entry name" value="HET"/>
</dbReference>
<dbReference type="OrthoDB" id="5362512at2759"/>
<name>A0A2T3ZIS9_TRIA4</name>
<dbReference type="PANTHER" id="PTHR33112:SF16">
    <property type="entry name" value="HETEROKARYON INCOMPATIBILITY DOMAIN-CONTAINING PROTEIN"/>
    <property type="match status" value="1"/>
</dbReference>
<evidence type="ECO:0000259" key="1">
    <source>
        <dbReference type="Pfam" id="PF06985"/>
    </source>
</evidence>
<sequence>MLSNKRYFPPPRTNAACQHCQDLNLSLPTIDGILGIPLGLLQTSAASGCPYCALLIKALELPGLEPPNNEDLFGVTLFSGVDSTNAEPFPLIVRLQTEYRNFAEIELYVDADSSYRLPAIGRARNIEANGLSDQCVALMNSWMKECLSQHKMCHQPQSSMILPDRVLDVRPGKNPRLILNQSAETGDYAALSHSWGGQVALQLRQKNLEDLRRGISLQGFPMTFRHAIEVCRALAIPFLWIDSLCIIQDSATDWAVQGSKMDAVYSNCQVVIAADGAHNSEKGFLEDPWRQIPVLKLVCPRPASDGGTPKANKDEPQSKFVDVYARKKGTGNMDVFMHHSRASNYRSNLSSRGWILQESVLASRILHFTAEEITWECRSVSRCECQVNPHIFTHEMPMKYNLTRELDHKEHWAKLVQEFTCRDLTYPSDRLPAMAGIASHMHSRNPSIEFHAGLWSDSFASSLLWFCLDRGMNLHGGKRKSRRVQPESAPTWSWASVTGRIMFSPSQSTLGALKNLHVNCSPAGPNMYGRVSSATLMATVDTFRGIIIAHKDHRDAFQLQLISDDGIHRSNLIPDGEIFPDILGDSTEMCVGDEVILMDPVGHDDKYLILKPSSHGPSTYRRLGLYMTFPLRGIWPARHETITLI</sequence>
<gene>
    <name evidence="2" type="ORF">M441DRAFT_66450</name>
</gene>
<reference evidence="2 3" key="1">
    <citation type="submission" date="2016-07" db="EMBL/GenBank/DDBJ databases">
        <title>Multiple horizontal gene transfer events from other fungi enriched the ability of initially mycotrophic Trichoderma (Ascomycota) to feed on dead plant biomass.</title>
        <authorList>
            <consortium name="DOE Joint Genome Institute"/>
            <person name="Aerts A."/>
            <person name="Atanasova L."/>
            <person name="Chenthamara K."/>
            <person name="Zhang J."/>
            <person name="Grujic M."/>
            <person name="Henrissat B."/>
            <person name="Kuo A."/>
            <person name="Salamov A."/>
            <person name="Lipzen A."/>
            <person name="Labutti K."/>
            <person name="Barry K."/>
            <person name="Miao Y."/>
            <person name="Rahimi M.J."/>
            <person name="Shen Q."/>
            <person name="Grigoriev I.V."/>
            <person name="Kubicek C.P."/>
            <person name="Druzhinina I.S."/>
        </authorList>
    </citation>
    <scope>NUCLEOTIDE SEQUENCE [LARGE SCALE GENOMIC DNA]</scope>
    <source>
        <strain evidence="2 3">CBS 433.97</strain>
    </source>
</reference>
<organism evidence="2 3">
    <name type="scientific">Trichoderma asperellum (strain ATCC 204424 / CBS 433.97 / NBRC 101777)</name>
    <dbReference type="NCBI Taxonomy" id="1042311"/>
    <lineage>
        <taxon>Eukaryota</taxon>
        <taxon>Fungi</taxon>
        <taxon>Dikarya</taxon>
        <taxon>Ascomycota</taxon>
        <taxon>Pezizomycotina</taxon>
        <taxon>Sordariomycetes</taxon>
        <taxon>Hypocreomycetidae</taxon>
        <taxon>Hypocreales</taxon>
        <taxon>Hypocreaceae</taxon>
        <taxon>Trichoderma</taxon>
    </lineage>
</organism>